<dbReference type="AlphaFoldDB" id="A0A6P8Y9F4"/>
<feature type="compositionally biased region" description="Pro residues" evidence="1">
    <location>
        <begin position="126"/>
        <end position="140"/>
    </location>
</feature>
<evidence type="ECO:0000313" key="3">
    <source>
        <dbReference type="RefSeq" id="XP_034236278.1"/>
    </source>
</evidence>
<dbReference type="Proteomes" id="UP000515158">
    <property type="component" value="Unplaced"/>
</dbReference>
<reference evidence="3" key="1">
    <citation type="submission" date="2025-08" db="UniProtKB">
        <authorList>
            <consortium name="RefSeq"/>
        </authorList>
    </citation>
    <scope>IDENTIFICATION</scope>
    <source>
        <tissue evidence="3">Total insect</tissue>
    </source>
</reference>
<dbReference type="InParanoid" id="A0A6P8Y9F4"/>
<gene>
    <name evidence="3" type="primary">LOC117642314</name>
</gene>
<feature type="compositionally biased region" description="Low complexity" evidence="1">
    <location>
        <begin position="210"/>
        <end position="273"/>
    </location>
</feature>
<proteinExistence type="predicted"/>
<dbReference type="RefSeq" id="XP_034236278.1">
    <property type="nucleotide sequence ID" value="XM_034380387.1"/>
</dbReference>
<keyword evidence="2" id="KW-1185">Reference proteome</keyword>
<sequence length="273" mass="27438">MSSRPSPAQPLVVPRSMIAGCLWTLVAPAGYNVSAAVAMGAWGRGGRGVVHLYAQTEAGDLSPVFSLHAPAQSSAEVHTRSSVAVLSTALPASATFTLRVSLTLASTSSWSSGAAAGAALADTLQPPAPTRPWPSSPPTWNPALPYPASLGHVDAETVDLTHQQQHQTANCVVAGPARPVGQGAADEGHPARPPAGANVTADEQPPLPASKPSTTTSRPSTTTTSRPSTAKPAATTARDKATTAAPATTPTTPAKAPSAAPTPSPATTKKPGR</sequence>
<dbReference type="OrthoDB" id="10652334at2759"/>
<dbReference type="GeneID" id="117642314"/>
<organism evidence="3">
    <name type="scientific">Thrips palmi</name>
    <name type="common">Melon thrips</name>
    <dbReference type="NCBI Taxonomy" id="161013"/>
    <lineage>
        <taxon>Eukaryota</taxon>
        <taxon>Metazoa</taxon>
        <taxon>Ecdysozoa</taxon>
        <taxon>Arthropoda</taxon>
        <taxon>Hexapoda</taxon>
        <taxon>Insecta</taxon>
        <taxon>Pterygota</taxon>
        <taxon>Neoptera</taxon>
        <taxon>Paraneoptera</taxon>
        <taxon>Thysanoptera</taxon>
        <taxon>Terebrantia</taxon>
        <taxon>Thripoidea</taxon>
        <taxon>Thripidae</taxon>
        <taxon>Thrips</taxon>
    </lineage>
</organism>
<protein>
    <submittedName>
        <fullName evidence="3">Predicted GPI-anchored protein 58</fullName>
    </submittedName>
</protein>
<evidence type="ECO:0000256" key="1">
    <source>
        <dbReference type="SAM" id="MobiDB-lite"/>
    </source>
</evidence>
<name>A0A6P8Y9F4_THRPL</name>
<feature type="region of interest" description="Disordered" evidence="1">
    <location>
        <begin position="176"/>
        <end position="273"/>
    </location>
</feature>
<feature type="region of interest" description="Disordered" evidence="1">
    <location>
        <begin position="123"/>
        <end position="142"/>
    </location>
</feature>
<dbReference type="KEGG" id="tpal:117642314"/>
<accession>A0A6P8Y9F4</accession>
<evidence type="ECO:0000313" key="2">
    <source>
        <dbReference type="Proteomes" id="UP000515158"/>
    </source>
</evidence>